<comment type="caution">
    <text evidence="1">The sequence shown here is derived from an EMBL/GenBank/DDBJ whole genome shotgun (WGS) entry which is preliminary data.</text>
</comment>
<dbReference type="GO" id="GO:0006357">
    <property type="term" value="P:regulation of transcription by RNA polymerase II"/>
    <property type="evidence" value="ECO:0007669"/>
    <property type="project" value="TreeGrafter"/>
</dbReference>
<dbReference type="GO" id="GO:1990837">
    <property type="term" value="F:sequence-specific double-stranded DNA binding"/>
    <property type="evidence" value="ECO:0007669"/>
    <property type="project" value="TreeGrafter"/>
</dbReference>
<evidence type="ECO:0008006" key="3">
    <source>
        <dbReference type="Google" id="ProtNLM"/>
    </source>
</evidence>
<dbReference type="SMART" id="SM00614">
    <property type="entry name" value="ZnF_BED"/>
    <property type="match status" value="1"/>
</dbReference>
<sequence>MGEQLAITDLLSGFRGIKVVDFHVLLLICFVEDNNRDVFIADMNIGTPADSSSYPTPSVANSTSPIFCARDETSECTMDYVDPSINEEVADIENTDMIATDDEVQKSKRAKTFQVWNHFEESKNQDGLKQLFCKHRKNVFKKPSSGATSHLGRHLKSCPIKLGADALEERDS</sequence>
<evidence type="ECO:0000313" key="2">
    <source>
        <dbReference type="Proteomes" id="UP000826271"/>
    </source>
</evidence>
<reference evidence="1" key="1">
    <citation type="submission" date="2019-10" db="EMBL/GenBank/DDBJ databases">
        <authorList>
            <person name="Zhang R."/>
            <person name="Pan Y."/>
            <person name="Wang J."/>
            <person name="Ma R."/>
            <person name="Yu S."/>
        </authorList>
    </citation>
    <scope>NUCLEOTIDE SEQUENCE</scope>
    <source>
        <strain evidence="1">LA-IB0</strain>
        <tissue evidence="1">Leaf</tissue>
    </source>
</reference>
<dbReference type="PANTHER" id="PTHR34396:SF25">
    <property type="entry name" value="BOUNDARY ELEMENT ASSOCIATED FACTOR"/>
    <property type="match status" value="1"/>
</dbReference>
<proteinExistence type="predicted"/>
<keyword evidence="2" id="KW-1185">Reference proteome</keyword>
<dbReference type="Proteomes" id="UP000826271">
    <property type="component" value="Unassembled WGS sequence"/>
</dbReference>
<dbReference type="EMBL" id="WHWC01000011">
    <property type="protein sequence ID" value="KAG8373353.1"/>
    <property type="molecule type" value="Genomic_DNA"/>
</dbReference>
<protein>
    <recommendedName>
        <fullName evidence="3">BED-type domain-containing protein</fullName>
    </recommendedName>
</protein>
<organism evidence="1 2">
    <name type="scientific">Buddleja alternifolia</name>
    <dbReference type="NCBI Taxonomy" id="168488"/>
    <lineage>
        <taxon>Eukaryota</taxon>
        <taxon>Viridiplantae</taxon>
        <taxon>Streptophyta</taxon>
        <taxon>Embryophyta</taxon>
        <taxon>Tracheophyta</taxon>
        <taxon>Spermatophyta</taxon>
        <taxon>Magnoliopsida</taxon>
        <taxon>eudicotyledons</taxon>
        <taxon>Gunneridae</taxon>
        <taxon>Pentapetalae</taxon>
        <taxon>asterids</taxon>
        <taxon>lamiids</taxon>
        <taxon>Lamiales</taxon>
        <taxon>Scrophulariaceae</taxon>
        <taxon>Buddlejeae</taxon>
        <taxon>Buddleja</taxon>
    </lineage>
</organism>
<evidence type="ECO:0000313" key="1">
    <source>
        <dbReference type="EMBL" id="KAG8373353.1"/>
    </source>
</evidence>
<dbReference type="PANTHER" id="PTHR34396">
    <property type="entry name" value="OS03G0264950 PROTEIN-RELATED"/>
    <property type="match status" value="1"/>
</dbReference>
<gene>
    <name evidence="1" type="ORF">BUALT_Bualt11G0015400</name>
</gene>
<name>A0AAV6WT27_9LAMI</name>
<dbReference type="AlphaFoldDB" id="A0AAV6WT27"/>
<accession>A0AAV6WT27</accession>
<dbReference type="InterPro" id="IPR053031">
    <property type="entry name" value="Cuticle_assoc_protein"/>
</dbReference>
<dbReference type="GO" id="GO:0005634">
    <property type="term" value="C:nucleus"/>
    <property type="evidence" value="ECO:0007669"/>
    <property type="project" value="TreeGrafter"/>
</dbReference>